<dbReference type="PROSITE" id="PS50206">
    <property type="entry name" value="RHODANESE_3"/>
    <property type="match status" value="1"/>
</dbReference>
<dbReference type="Proteomes" id="UP000307000">
    <property type="component" value="Chromosome"/>
</dbReference>
<dbReference type="Pfam" id="PF00581">
    <property type="entry name" value="Rhodanese"/>
    <property type="match status" value="1"/>
</dbReference>
<keyword evidence="2" id="KW-0808">Transferase</keyword>
<proteinExistence type="predicted"/>
<reference evidence="2 3" key="1">
    <citation type="submission" date="2018-12" db="EMBL/GenBank/DDBJ databases">
        <title>Complete Genome Sequence of Glutamicibacter creatinolyticus strain LGCM259,isolated from an abscess of a 12-year-old mare in Italy.</title>
        <authorList>
            <person name="Santos R.G."/>
            <person name="Silva A.L."/>
            <person name="Seyffert N."/>
            <person name="Castro T.L.P."/>
            <person name="Attili A.R."/>
            <person name="Rifici C."/>
            <person name="Mazzullo G."/>
            <person name="Brenig B."/>
            <person name="Venanzi F."/>
            <person name="Azevedo V."/>
        </authorList>
    </citation>
    <scope>NUCLEOTIDE SEQUENCE [LARGE SCALE GENOMIC DNA]</scope>
    <source>
        <strain evidence="2 3">LGCM 259</strain>
    </source>
</reference>
<evidence type="ECO:0000313" key="3">
    <source>
        <dbReference type="Proteomes" id="UP000307000"/>
    </source>
</evidence>
<dbReference type="Gene3D" id="3.40.250.10">
    <property type="entry name" value="Rhodanese-like domain"/>
    <property type="match status" value="1"/>
</dbReference>
<evidence type="ECO:0000259" key="1">
    <source>
        <dbReference type="PROSITE" id="PS50206"/>
    </source>
</evidence>
<sequence length="201" mass="21011">MSTPLDVMDAAALKKLLASDESGVAVLDVRTPAEFESVHIPGSYNLPLELVAEHAHDVTRKLGKQIVLVCQSGVRAGQAQQRLVDIHIEAGSVLEGGIAAYEKSGGTVVRGTRRWAMDRQVRMSAGSLVLLGFVASKLIHPKLGYLSAAIGAGLTYSAASNSCAMASLLSKMPWNQASTAAKANPLAQIPSAGQLLNPNGK</sequence>
<dbReference type="PANTHER" id="PTHR44086">
    <property type="entry name" value="THIOSULFATE SULFURTRANSFERASE RDL2, MITOCHONDRIAL-RELATED"/>
    <property type="match status" value="1"/>
</dbReference>
<feature type="domain" description="Rhodanese" evidence="1">
    <location>
        <begin position="20"/>
        <end position="110"/>
    </location>
</feature>
<dbReference type="CDD" id="cd00158">
    <property type="entry name" value="RHOD"/>
    <property type="match status" value="1"/>
</dbReference>
<dbReference type="Pfam" id="PF11127">
    <property type="entry name" value="YgaP-like_TM"/>
    <property type="match status" value="1"/>
</dbReference>
<dbReference type="InterPro" id="IPR001763">
    <property type="entry name" value="Rhodanese-like_dom"/>
</dbReference>
<dbReference type="InterPro" id="IPR021309">
    <property type="entry name" value="YgaP-like_TM"/>
</dbReference>
<dbReference type="InterPro" id="IPR036873">
    <property type="entry name" value="Rhodanese-like_dom_sf"/>
</dbReference>
<dbReference type="KEGG" id="gcr:GcLGCM259_0143"/>
<dbReference type="AlphaFoldDB" id="A0A5B7WPS1"/>
<organism evidence="2 3">
    <name type="scientific">Glutamicibacter creatinolyticus</name>
    <dbReference type="NCBI Taxonomy" id="162496"/>
    <lineage>
        <taxon>Bacteria</taxon>
        <taxon>Bacillati</taxon>
        <taxon>Actinomycetota</taxon>
        <taxon>Actinomycetes</taxon>
        <taxon>Micrococcales</taxon>
        <taxon>Micrococcaceae</taxon>
        <taxon>Glutamicibacter</taxon>
    </lineage>
</organism>
<dbReference type="SMART" id="SM00450">
    <property type="entry name" value="RHOD"/>
    <property type="match status" value="1"/>
</dbReference>
<accession>A0A5B7WPS1</accession>
<dbReference type="SUPFAM" id="SSF52821">
    <property type="entry name" value="Rhodanese/Cell cycle control phosphatase"/>
    <property type="match status" value="1"/>
</dbReference>
<dbReference type="RefSeq" id="WP_175419277.1">
    <property type="nucleotide sequence ID" value="NZ_CP034412.1"/>
</dbReference>
<evidence type="ECO:0000313" key="2">
    <source>
        <dbReference type="EMBL" id="QCY45932.1"/>
    </source>
</evidence>
<dbReference type="GO" id="GO:0004792">
    <property type="term" value="F:thiosulfate-cyanide sulfurtransferase activity"/>
    <property type="evidence" value="ECO:0007669"/>
    <property type="project" value="TreeGrafter"/>
</dbReference>
<protein>
    <submittedName>
        <fullName evidence="2">Sulfurtransferase</fullName>
    </submittedName>
</protein>
<dbReference type="PANTHER" id="PTHR44086:SF10">
    <property type="entry name" value="THIOSULFATE SULFURTRANSFERASE_RHODANESE-LIKE DOMAIN-CONTAINING PROTEIN 3"/>
    <property type="match status" value="1"/>
</dbReference>
<gene>
    <name evidence="2" type="ORF">GcLGCM259_0143</name>
</gene>
<dbReference type="Gene3D" id="6.10.140.1340">
    <property type="match status" value="1"/>
</dbReference>
<keyword evidence="3" id="KW-1185">Reference proteome</keyword>
<name>A0A5B7WPS1_9MICC</name>
<dbReference type="EMBL" id="CP034412">
    <property type="protein sequence ID" value="QCY45932.1"/>
    <property type="molecule type" value="Genomic_DNA"/>
</dbReference>